<dbReference type="EMBL" id="KQ086088">
    <property type="protein sequence ID" value="KLO08517.1"/>
    <property type="molecule type" value="Genomic_DNA"/>
</dbReference>
<keyword evidence="5" id="KW-0732">Signal</keyword>
<proteinExistence type="inferred from homology"/>
<organism evidence="6 7">
    <name type="scientific">Schizopora paradoxa</name>
    <dbReference type="NCBI Taxonomy" id="27342"/>
    <lineage>
        <taxon>Eukaryota</taxon>
        <taxon>Fungi</taxon>
        <taxon>Dikarya</taxon>
        <taxon>Basidiomycota</taxon>
        <taxon>Agaricomycotina</taxon>
        <taxon>Agaricomycetes</taxon>
        <taxon>Hymenochaetales</taxon>
        <taxon>Schizoporaceae</taxon>
        <taxon>Schizopora</taxon>
    </lineage>
</organism>
<accession>A0A0H2RAV2</accession>
<dbReference type="GO" id="GO:0005179">
    <property type="term" value="F:hormone activity"/>
    <property type="evidence" value="ECO:0007669"/>
    <property type="project" value="InterPro"/>
</dbReference>
<dbReference type="InParanoid" id="A0A0H2RAV2"/>
<sequence>MKLSSAFCLSLSWAVSAQYFSEGWKPGQPVARGTGYSYETVAASTAYQAQATQDAPAVPASPKSLFDLTTYLESGPLKALFSRAGVNITEKLEESRALNKIWDERIPFINDDNYEEMIVNEEFESLEEERDRVWFLVITVSSAQNEGISRYVDSEFDNAYNLTLQENDLPNVRWGRIDYMNVTALTTKWAVWRAPYLVVLKDRGQSLRFYRPHQLRIKGDLMRQFLKVNAYEQTGPWKSAFGPGGKREFVLDWLAVVLTKTYNVMVVIPRWLLLLISGGLASGLVNLLHRNSASSAPPPAAAPAPTVAKAQAAPSAPAAPSKAASSGKPSGGAKQRKGGKK</sequence>
<evidence type="ECO:0000313" key="6">
    <source>
        <dbReference type="EMBL" id="KLO08517.1"/>
    </source>
</evidence>
<comment type="similarity">
    <text evidence="2">Belongs to the GnRH family.</text>
</comment>
<evidence type="ECO:0008006" key="8">
    <source>
        <dbReference type="Google" id="ProtNLM"/>
    </source>
</evidence>
<feature type="compositionally biased region" description="Low complexity" evidence="4">
    <location>
        <begin position="303"/>
        <end position="333"/>
    </location>
</feature>
<reference evidence="6 7" key="1">
    <citation type="submission" date="2015-04" db="EMBL/GenBank/DDBJ databases">
        <title>Complete genome sequence of Schizopora paradoxa KUC8140, a cosmopolitan wood degrader in East Asia.</title>
        <authorList>
            <consortium name="DOE Joint Genome Institute"/>
            <person name="Min B."/>
            <person name="Park H."/>
            <person name="Jang Y."/>
            <person name="Kim J.-J."/>
            <person name="Kim K.H."/>
            <person name="Pangilinan J."/>
            <person name="Lipzen A."/>
            <person name="Riley R."/>
            <person name="Grigoriev I.V."/>
            <person name="Spatafora J.W."/>
            <person name="Choi I.-G."/>
        </authorList>
    </citation>
    <scope>NUCLEOTIDE SEQUENCE [LARGE SCALE GENOMIC DNA]</scope>
    <source>
        <strain evidence="6 7">KUC8140</strain>
    </source>
</reference>
<dbReference type="AlphaFoldDB" id="A0A0H2RAV2"/>
<name>A0A0H2RAV2_9AGAM</name>
<evidence type="ECO:0000256" key="3">
    <source>
        <dbReference type="ARBA" id="ARBA00022525"/>
    </source>
</evidence>
<feature type="chain" id="PRO_5005201374" description="Thioredoxin-like fold domain-containing protein" evidence="5">
    <location>
        <begin position="18"/>
        <end position="341"/>
    </location>
</feature>
<feature type="signal peptide" evidence="5">
    <location>
        <begin position="1"/>
        <end position="17"/>
    </location>
</feature>
<keyword evidence="7" id="KW-1185">Reference proteome</keyword>
<dbReference type="Proteomes" id="UP000053477">
    <property type="component" value="Unassembled WGS sequence"/>
</dbReference>
<keyword evidence="3" id="KW-0964">Secreted</keyword>
<dbReference type="PROSITE" id="PS00473">
    <property type="entry name" value="GNRH"/>
    <property type="match status" value="1"/>
</dbReference>
<evidence type="ECO:0000256" key="2">
    <source>
        <dbReference type="ARBA" id="ARBA00010968"/>
    </source>
</evidence>
<dbReference type="InterPro" id="IPR002012">
    <property type="entry name" value="GnRH"/>
</dbReference>
<evidence type="ECO:0000313" key="7">
    <source>
        <dbReference type="Proteomes" id="UP000053477"/>
    </source>
</evidence>
<feature type="region of interest" description="Disordered" evidence="4">
    <location>
        <begin position="294"/>
        <end position="341"/>
    </location>
</feature>
<protein>
    <recommendedName>
        <fullName evidence="8">Thioredoxin-like fold domain-containing protein</fullName>
    </recommendedName>
</protein>
<dbReference type="OrthoDB" id="2502001at2759"/>
<gene>
    <name evidence="6" type="ORF">SCHPADRAFT_908550</name>
</gene>
<evidence type="ECO:0000256" key="5">
    <source>
        <dbReference type="SAM" id="SignalP"/>
    </source>
</evidence>
<dbReference type="GO" id="GO:0005576">
    <property type="term" value="C:extracellular region"/>
    <property type="evidence" value="ECO:0007669"/>
    <property type="project" value="UniProtKB-SubCell"/>
</dbReference>
<comment type="subcellular location">
    <subcellularLocation>
        <location evidence="1">Secreted</location>
    </subcellularLocation>
</comment>
<evidence type="ECO:0000256" key="4">
    <source>
        <dbReference type="SAM" id="MobiDB-lite"/>
    </source>
</evidence>
<evidence type="ECO:0000256" key="1">
    <source>
        <dbReference type="ARBA" id="ARBA00004613"/>
    </source>
</evidence>